<evidence type="ECO:0000313" key="2">
    <source>
        <dbReference type="Proteomes" id="UP000886523"/>
    </source>
</evidence>
<comment type="caution">
    <text evidence="1">The sequence shown here is derived from an EMBL/GenBank/DDBJ whole genome shotgun (WGS) entry which is preliminary data.</text>
</comment>
<sequence length="336" mass="38120">MSPRVSLHPTPGHPKCYIFESIAVGNQPNPPAPDSTGNLNVITANLADLCPFVGNTIGWLIKVATLIFEPLGTSSLYMFTTESLEWWLDREMEPLSWRLIVPGETIYEFCPNNNAFVALTKMSVRHPRRLGDAGVQSVFEHFTSSPTIVDRFSSLIGVPLFSSLDAFVDACEMGFWNSGPNEYVLHSFGNGPLNIYGALLLPNQQMCHSYGITLTTHGPALDLPPVGIFNWHYTQCVLKRFSNPDYWAFDNIYYFSLPFRTRDNKDEESDRDFDDERNIGNPLYPLYCLELAEFRHINAWRQWSATTPLWHGTLVCKLAVHCVYPLSQYQKTPENV</sequence>
<reference evidence="1" key="1">
    <citation type="journal article" date="2020" name="Nat. Commun.">
        <title>Large-scale genome sequencing of mycorrhizal fungi provides insights into the early evolution of symbiotic traits.</title>
        <authorList>
            <person name="Miyauchi S."/>
            <person name="Kiss E."/>
            <person name="Kuo A."/>
            <person name="Drula E."/>
            <person name="Kohler A."/>
            <person name="Sanchez-Garcia M."/>
            <person name="Morin E."/>
            <person name="Andreopoulos B."/>
            <person name="Barry K.W."/>
            <person name="Bonito G."/>
            <person name="Buee M."/>
            <person name="Carver A."/>
            <person name="Chen C."/>
            <person name="Cichocki N."/>
            <person name="Clum A."/>
            <person name="Culley D."/>
            <person name="Crous P.W."/>
            <person name="Fauchery L."/>
            <person name="Girlanda M."/>
            <person name="Hayes R.D."/>
            <person name="Keri Z."/>
            <person name="LaButti K."/>
            <person name="Lipzen A."/>
            <person name="Lombard V."/>
            <person name="Magnuson J."/>
            <person name="Maillard F."/>
            <person name="Murat C."/>
            <person name="Nolan M."/>
            <person name="Ohm R.A."/>
            <person name="Pangilinan J."/>
            <person name="Pereira M.F."/>
            <person name="Perotto S."/>
            <person name="Peter M."/>
            <person name="Pfister S."/>
            <person name="Riley R."/>
            <person name="Sitrit Y."/>
            <person name="Stielow J.B."/>
            <person name="Szollosi G."/>
            <person name="Zifcakova L."/>
            <person name="Stursova M."/>
            <person name="Spatafora J.W."/>
            <person name="Tedersoo L."/>
            <person name="Vaario L.M."/>
            <person name="Yamada A."/>
            <person name="Yan M."/>
            <person name="Wang P."/>
            <person name="Xu J."/>
            <person name="Bruns T."/>
            <person name="Baldrian P."/>
            <person name="Vilgalys R."/>
            <person name="Dunand C."/>
            <person name="Henrissat B."/>
            <person name="Grigoriev I.V."/>
            <person name="Hibbett D."/>
            <person name="Nagy L.G."/>
            <person name="Martin F.M."/>
        </authorList>
    </citation>
    <scope>NUCLEOTIDE SEQUENCE</scope>
    <source>
        <strain evidence="1">UP504</strain>
    </source>
</reference>
<gene>
    <name evidence="1" type="ORF">BS47DRAFT_1470015</name>
</gene>
<dbReference type="AlphaFoldDB" id="A0A9P6ATB2"/>
<dbReference type="OrthoDB" id="3141919at2759"/>
<evidence type="ECO:0000313" key="1">
    <source>
        <dbReference type="EMBL" id="KAF9511334.1"/>
    </source>
</evidence>
<dbReference type="EMBL" id="MU129001">
    <property type="protein sequence ID" value="KAF9511334.1"/>
    <property type="molecule type" value="Genomic_DNA"/>
</dbReference>
<organism evidence="1 2">
    <name type="scientific">Hydnum rufescens UP504</name>
    <dbReference type="NCBI Taxonomy" id="1448309"/>
    <lineage>
        <taxon>Eukaryota</taxon>
        <taxon>Fungi</taxon>
        <taxon>Dikarya</taxon>
        <taxon>Basidiomycota</taxon>
        <taxon>Agaricomycotina</taxon>
        <taxon>Agaricomycetes</taxon>
        <taxon>Cantharellales</taxon>
        <taxon>Hydnaceae</taxon>
        <taxon>Hydnum</taxon>
    </lineage>
</organism>
<name>A0A9P6ATB2_9AGAM</name>
<keyword evidence="2" id="KW-1185">Reference proteome</keyword>
<protein>
    <submittedName>
        <fullName evidence="1">Uncharacterized protein</fullName>
    </submittedName>
</protein>
<dbReference type="Proteomes" id="UP000886523">
    <property type="component" value="Unassembled WGS sequence"/>
</dbReference>
<accession>A0A9P6ATB2</accession>
<proteinExistence type="predicted"/>